<dbReference type="Pfam" id="PF01381">
    <property type="entry name" value="HTH_3"/>
    <property type="match status" value="1"/>
</dbReference>
<keyword evidence="3" id="KW-1185">Reference proteome</keyword>
<evidence type="ECO:0000313" key="3">
    <source>
        <dbReference type="Proteomes" id="UP000291124"/>
    </source>
</evidence>
<reference evidence="3" key="1">
    <citation type="submission" date="2019-03" db="EMBL/GenBank/DDBJ databases">
        <title>Flavobacterium sp.</title>
        <authorList>
            <person name="Kim H."/>
        </authorList>
    </citation>
    <scope>NUCLEOTIDE SEQUENCE [LARGE SCALE GENOMIC DNA]</scope>
    <source>
        <strain evidence="3">GS13</strain>
    </source>
</reference>
<dbReference type="InterPro" id="IPR001387">
    <property type="entry name" value="Cro/C1-type_HTH"/>
</dbReference>
<dbReference type="RefSeq" id="WP_133277743.1">
    <property type="nucleotide sequence ID" value="NZ_CP037933.1"/>
</dbReference>
<name>A0A4V1AH43_9FLAO</name>
<organism evidence="2 3">
    <name type="scientific">Flavobacterium nackdongense</name>
    <dbReference type="NCBI Taxonomy" id="2547394"/>
    <lineage>
        <taxon>Bacteria</taxon>
        <taxon>Pseudomonadati</taxon>
        <taxon>Bacteroidota</taxon>
        <taxon>Flavobacteriia</taxon>
        <taxon>Flavobacteriales</taxon>
        <taxon>Flavobacteriaceae</taxon>
        <taxon>Flavobacterium</taxon>
    </lineage>
</organism>
<dbReference type="SMART" id="SM00530">
    <property type="entry name" value="HTH_XRE"/>
    <property type="match status" value="1"/>
</dbReference>
<dbReference type="SUPFAM" id="SSF47413">
    <property type="entry name" value="lambda repressor-like DNA-binding domains"/>
    <property type="match status" value="1"/>
</dbReference>
<dbReference type="GO" id="GO:0003677">
    <property type="term" value="F:DNA binding"/>
    <property type="evidence" value="ECO:0007669"/>
    <property type="project" value="InterPro"/>
</dbReference>
<dbReference type="EMBL" id="CP037933">
    <property type="protein sequence ID" value="QBN20242.1"/>
    <property type="molecule type" value="Genomic_DNA"/>
</dbReference>
<protein>
    <submittedName>
        <fullName evidence="2">Helix-turn-helix domain-containing protein</fullName>
    </submittedName>
</protein>
<dbReference type="Pfam" id="PF21956">
    <property type="entry name" value="DUF6922"/>
    <property type="match status" value="1"/>
</dbReference>
<dbReference type="PROSITE" id="PS50943">
    <property type="entry name" value="HTH_CROC1"/>
    <property type="match status" value="1"/>
</dbReference>
<dbReference type="Proteomes" id="UP000291124">
    <property type="component" value="Chromosome"/>
</dbReference>
<accession>A0A4V1AH43</accession>
<sequence length="153" mass="18059">MQTTLDIIKGVHPGKFLERELLKRNINKRQFAMAIGEHPQTLGAIIKGNRRMNVELSLKIEEKLRLEEGFLMTLQVFYDVKQAKKKNQQTPDISKLRKGLFWDTTFDKIDWEQMKVAVVKRVFSRGTEEEKEEISRFYGKEVVEKIKLLKHQL</sequence>
<dbReference type="InterPro" id="IPR053830">
    <property type="entry name" value="DUF6922"/>
</dbReference>
<dbReference type="KEGG" id="fnk:E1750_16045"/>
<feature type="domain" description="HTH cro/C1-type" evidence="1">
    <location>
        <begin position="17"/>
        <end position="71"/>
    </location>
</feature>
<dbReference type="Gene3D" id="1.10.260.40">
    <property type="entry name" value="lambda repressor-like DNA-binding domains"/>
    <property type="match status" value="1"/>
</dbReference>
<dbReference type="InterPro" id="IPR010982">
    <property type="entry name" value="Lambda_DNA-bd_dom_sf"/>
</dbReference>
<evidence type="ECO:0000259" key="1">
    <source>
        <dbReference type="PROSITE" id="PS50943"/>
    </source>
</evidence>
<proteinExistence type="predicted"/>
<gene>
    <name evidence="2" type="ORF">E1750_16045</name>
</gene>
<dbReference type="AlphaFoldDB" id="A0A4V1AH43"/>
<dbReference type="OrthoDB" id="1364214at2"/>
<evidence type="ECO:0000313" key="2">
    <source>
        <dbReference type="EMBL" id="QBN20242.1"/>
    </source>
</evidence>